<evidence type="ECO:0000256" key="4">
    <source>
        <dbReference type="SAM" id="Phobius"/>
    </source>
</evidence>
<dbReference type="InterPro" id="IPR035987">
    <property type="entry name" value="Ribosomal_uS8_sf"/>
</dbReference>
<name>A0A3S8TEK2_9APIC</name>
<keyword evidence="3" id="KW-0687">Ribonucleoprotein</keyword>
<evidence type="ECO:0000256" key="1">
    <source>
        <dbReference type="ARBA" id="ARBA00006471"/>
    </source>
</evidence>
<reference evidence="5" key="1">
    <citation type="journal article" date="2018" name="Int. J. Parasitol.">
        <title>Next generation sequencing from Hepatozoon canis (Apicomplexa: Coccidia: Adeleorina): Complete apicoplast genome and multiple mitochondrion-associated sequences.</title>
        <authorList>
            <person name="Leveille A.N."/>
            <person name="Baneth G."/>
            <person name="Barta J.R."/>
        </authorList>
    </citation>
    <scope>NUCLEOTIDE SEQUENCE</scope>
</reference>
<dbReference type="GO" id="GO:0006412">
    <property type="term" value="P:translation"/>
    <property type="evidence" value="ECO:0007669"/>
    <property type="project" value="InterPro"/>
</dbReference>
<proteinExistence type="inferred from homology"/>
<dbReference type="InterPro" id="IPR000630">
    <property type="entry name" value="Ribosomal_uS8"/>
</dbReference>
<evidence type="ECO:0000256" key="3">
    <source>
        <dbReference type="ARBA" id="ARBA00023274"/>
    </source>
</evidence>
<keyword evidence="4" id="KW-1133">Transmembrane helix</keyword>
<dbReference type="Pfam" id="PF00410">
    <property type="entry name" value="Ribosomal_S8"/>
    <property type="match status" value="1"/>
</dbReference>
<sequence length="134" mass="16159">MNCLYRLKISFDNAMLNNKKFIIIPYYIIYYNILLLLYKEKYIKNFIIVYSQITYKNYIFIELLYNNNILQKFKIFIFNKKLKYKLRINSTYKLLKKGGMFIVSTVMGLININKTNLIKLNGKILIYISNGYNL</sequence>
<keyword evidence="2 5" id="KW-0689">Ribosomal protein</keyword>
<dbReference type="SUPFAM" id="SSF56047">
    <property type="entry name" value="Ribosomal protein S8"/>
    <property type="match status" value="1"/>
</dbReference>
<dbReference type="GO" id="GO:0005840">
    <property type="term" value="C:ribosome"/>
    <property type="evidence" value="ECO:0007669"/>
    <property type="project" value="UniProtKB-KW"/>
</dbReference>
<dbReference type="GO" id="GO:1990904">
    <property type="term" value="C:ribonucleoprotein complex"/>
    <property type="evidence" value="ECO:0007669"/>
    <property type="project" value="UniProtKB-KW"/>
</dbReference>
<keyword evidence="4" id="KW-0812">Transmembrane</keyword>
<evidence type="ECO:0000256" key="2">
    <source>
        <dbReference type="ARBA" id="ARBA00022980"/>
    </source>
</evidence>
<dbReference type="AlphaFoldDB" id="A0A3S8TEK2"/>
<accession>A0A3S8TEK2</accession>
<keyword evidence="4" id="KW-0472">Membrane</keyword>
<feature type="transmembrane region" description="Helical" evidence="4">
    <location>
        <begin position="20"/>
        <end position="38"/>
    </location>
</feature>
<dbReference type="EMBL" id="MH557086">
    <property type="protein sequence ID" value="AZL34663.1"/>
    <property type="molecule type" value="Genomic_DNA"/>
</dbReference>
<comment type="similarity">
    <text evidence="1">Belongs to the universal ribosomal protein uS8 family.</text>
</comment>
<evidence type="ECO:0000313" key="5">
    <source>
        <dbReference type="EMBL" id="AZL34663.1"/>
    </source>
</evidence>
<dbReference type="GO" id="GO:0003735">
    <property type="term" value="F:structural constituent of ribosome"/>
    <property type="evidence" value="ECO:0007669"/>
    <property type="project" value="InterPro"/>
</dbReference>
<organism evidence="5">
    <name type="scientific">Hepatozoon canis</name>
    <dbReference type="NCBI Taxonomy" id="110120"/>
    <lineage>
        <taxon>Eukaryota</taxon>
        <taxon>Sar</taxon>
        <taxon>Alveolata</taxon>
        <taxon>Apicomplexa</taxon>
        <taxon>Adeleorina</taxon>
        <taxon>Hepatozoidae</taxon>
        <taxon>Hepatozoon</taxon>
    </lineage>
</organism>
<protein>
    <submittedName>
        <fullName evidence="5">Ribosomal protein S8</fullName>
    </submittedName>
</protein>